<evidence type="ECO:0000259" key="2">
    <source>
        <dbReference type="Pfam" id="PF01757"/>
    </source>
</evidence>
<dbReference type="PANTHER" id="PTHR37312:SF1">
    <property type="entry name" value="MEMBRANE-BOUND ACYLTRANSFERASE YKRP-RELATED"/>
    <property type="match status" value="1"/>
</dbReference>
<dbReference type="OrthoDB" id="6623990at2"/>
<sequence>MKRDFKFDNIKALLIFLVVLGHSLEYLYGVNDTYGALRAVIYSFHMPAFVFISGYFASRSKSSVSEVVVKYLVTYLIFNTLFAISPWHVDSPFNFLFPQLIYWYLLCLCFWRISVGAIDGIRFAVPLSILFTLYIGTCPNADRFMSISRAVCFFTFFLIGYKFSFKWIEKIKKLYLALALIGSIVLTTTLYYKHIIPVKMYEYIQSYSSTKVSNAAGIEMRIIMMVLAFIITFSLIGLMPSKEYFFTIMGRNSLCIYLVHIFVIKAVGQSKVLSFSNTWSNVAAAAMLSLVICFGLSLEILNTAYKRLISKITGVLIIQKESHISPT</sequence>
<evidence type="ECO:0000256" key="1">
    <source>
        <dbReference type="SAM" id="Phobius"/>
    </source>
</evidence>
<proteinExistence type="predicted"/>
<dbReference type="Pfam" id="PF01757">
    <property type="entry name" value="Acyl_transf_3"/>
    <property type="match status" value="1"/>
</dbReference>
<evidence type="ECO:0000313" key="4">
    <source>
        <dbReference type="Proteomes" id="UP000182624"/>
    </source>
</evidence>
<organism evidence="3 4">
    <name type="scientific">Butyrivibrio proteoclasticus</name>
    <dbReference type="NCBI Taxonomy" id="43305"/>
    <lineage>
        <taxon>Bacteria</taxon>
        <taxon>Bacillati</taxon>
        <taxon>Bacillota</taxon>
        <taxon>Clostridia</taxon>
        <taxon>Lachnospirales</taxon>
        <taxon>Lachnospiraceae</taxon>
        <taxon>Butyrivibrio</taxon>
    </lineage>
</organism>
<dbReference type="PANTHER" id="PTHR37312">
    <property type="entry name" value="MEMBRANE-BOUND ACYLTRANSFERASE YKRP-RELATED"/>
    <property type="match status" value="1"/>
</dbReference>
<gene>
    <name evidence="3" type="ORF">SAMN04487928_104104</name>
</gene>
<dbReference type="InterPro" id="IPR002656">
    <property type="entry name" value="Acyl_transf_3_dom"/>
</dbReference>
<feature type="transmembrane region" description="Helical" evidence="1">
    <location>
        <begin position="173"/>
        <end position="192"/>
    </location>
</feature>
<keyword evidence="1" id="KW-0472">Membrane</keyword>
<feature type="transmembrane region" description="Helical" evidence="1">
    <location>
        <begin position="36"/>
        <end position="56"/>
    </location>
</feature>
<feature type="transmembrane region" description="Helical" evidence="1">
    <location>
        <begin position="95"/>
        <end position="113"/>
    </location>
</feature>
<dbReference type="InterPro" id="IPR052734">
    <property type="entry name" value="Nod_factor_acetyltransferase"/>
</dbReference>
<feature type="transmembrane region" description="Helical" evidence="1">
    <location>
        <begin position="279"/>
        <end position="301"/>
    </location>
</feature>
<dbReference type="GO" id="GO:0016747">
    <property type="term" value="F:acyltransferase activity, transferring groups other than amino-acyl groups"/>
    <property type="evidence" value="ECO:0007669"/>
    <property type="project" value="InterPro"/>
</dbReference>
<accession>A0A1I5RMQ5</accession>
<keyword evidence="1" id="KW-1133">Transmembrane helix</keyword>
<reference evidence="4" key="1">
    <citation type="submission" date="2016-10" db="EMBL/GenBank/DDBJ databases">
        <authorList>
            <person name="Varghese N."/>
            <person name="Submissions S."/>
        </authorList>
    </citation>
    <scope>NUCLEOTIDE SEQUENCE [LARGE SCALE GENOMIC DNA]</scope>
    <source>
        <strain evidence="4">P18</strain>
    </source>
</reference>
<feature type="transmembrane region" description="Helical" evidence="1">
    <location>
        <begin position="68"/>
        <end position="89"/>
    </location>
</feature>
<dbReference type="AlphaFoldDB" id="A0A1I5RMQ5"/>
<keyword evidence="1" id="KW-0812">Transmembrane</keyword>
<name>A0A1I5RMQ5_9FIRM</name>
<dbReference type="Proteomes" id="UP000182624">
    <property type="component" value="Unassembled WGS sequence"/>
</dbReference>
<feature type="domain" description="Acyltransferase 3" evidence="2">
    <location>
        <begin position="7"/>
        <end position="297"/>
    </location>
</feature>
<feature type="transmembrane region" description="Helical" evidence="1">
    <location>
        <begin position="212"/>
        <end position="236"/>
    </location>
</feature>
<feature type="transmembrane region" description="Helical" evidence="1">
    <location>
        <begin position="143"/>
        <end position="161"/>
    </location>
</feature>
<feature type="transmembrane region" description="Helical" evidence="1">
    <location>
        <begin position="12"/>
        <end position="30"/>
    </location>
</feature>
<feature type="transmembrane region" description="Helical" evidence="1">
    <location>
        <begin position="248"/>
        <end position="267"/>
    </location>
</feature>
<protein>
    <submittedName>
        <fullName evidence="3">Fucose 4-O-acetylase</fullName>
    </submittedName>
</protein>
<dbReference type="EMBL" id="FOXO01000004">
    <property type="protein sequence ID" value="SFP59838.1"/>
    <property type="molecule type" value="Genomic_DNA"/>
</dbReference>
<evidence type="ECO:0000313" key="3">
    <source>
        <dbReference type="EMBL" id="SFP59838.1"/>
    </source>
</evidence>
<feature type="transmembrane region" description="Helical" evidence="1">
    <location>
        <begin position="120"/>
        <end position="137"/>
    </location>
</feature>
<keyword evidence="4" id="KW-1185">Reference proteome</keyword>
<dbReference type="RefSeq" id="WP_074884676.1">
    <property type="nucleotide sequence ID" value="NZ_FOXO01000004.1"/>
</dbReference>